<dbReference type="AlphaFoldDB" id="A2Q303"/>
<organism evidence="1">
    <name type="scientific">Medicago truncatula</name>
    <name type="common">Barrel medic</name>
    <name type="synonym">Medicago tribuloides</name>
    <dbReference type="NCBI Taxonomy" id="3880"/>
    <lineage>
        <taxon>Eukaryota</taxon>
        <taxon>Viridiplantae</taxon>
        <taxon>Streptophyta</taxon>
        <taxon>Embryophyta</taxon>
        <taxon>Tracheophyta</taxon>
        <taxon>Spermatophyta</taxon>
        <taxon>Magnoliopsida</taxon>
        <taxon>eudicotyledons</taxon>
        <taxon>Gunneridae</taxon>
        <taxon>Pentapetalae</taxon>
        <taxon>rosids</taxon>
        <taxon>fabids</taxon>
        <taxon>Fabales</taxon>
        <taxon>Fabaceae</taxon>
        <taxon>Papilionoideae</taxon>
        <taxon>50 kb inversion clade</taxon>
        <taxon>NPAAA clade</taxon>
        <taxon>Hologalegina</taxon>
        <taxon>IRL clade</taxon>
        <taxon>Trifolieae</taxon>
        <taxon>Medicago</taxon>
    </lineage>
</organism>
<dbReference type="EMBL" id="AC153128">
    <property type="protein sequence ID" value="ABN08003.1"/>
    <property type="molecule type" value="Genomic_DNA"/>
</dbReference>
<accession>A2Q303</accession>
<gene>
    <name evidence="1" type="ORF">MtrDRAFT_AC153128g28v2</name>
</gene>
<protein>
    <submittedName>
        <fullName evidence="1">Uncharacterized protein</fullName>
    </submittedName>
</protein>
<evidence type="ECO:0000313" key="1">
    <source>
        <dbReference type="EMBL" id="ABN08003.1"/>
    </source>
</evidence>
<reference evidence="1" key="1">
    <citation type="submission" date="2004-12" db="EMBL/GenBank/DDBJ databases">
        <authorList>
            <person name="Town C.D."/>
        </authorList>
    </citation>
    <scope>NUCLEOTIDE SEQUENCE</scope>
</reference>
<reference evidence="1" key="2">
    <citation type="submission" date="2007-03" db="EMBL/GenBank/DDBJ databases">
        <authorList>
            <consortium name="The International Medicago Genome Annotation Group"/>
        </authorList>
    </citation>
    <scope>NUCLEOTIDE SEQUENCE</scope>
</reference>
<name>A2Q303_MEDTR</name>
<sequence length="56" mass="6398">MENYKIHLLVLSHVYLMPQLKQRCIVGLAQLMDTGKWECGGHVAFEEALQCTISLH</sequence>
<proteinExistence type="predicted"/>